<dbReference type="PROSITE" id="PS00022">
    <property type="entry name" value="EGF_1"/>
    <property type="match status" value="1"/>
</dbReference>
<dbReference type="SUPFAM" id="SSF57196">
    <property type="entry name" value="EGF/Laminin"/>
    <property type="match status" value="1"/>
</dbReference>
<gene>
    <name evidence="3" type="primary">AVEN_174153_1</name>
    <name evidence="3" type="ORF">NPIL_268131</name>
    <name evidence="2" type="ORF">NPIL_331111</name>
</gene>
<organism evidence="3 4">
    <name type="scientific">Nephila pilipes</name>
    <name type="common">Giant wood spider</name>
    <name type="synonym">Nephila maculata</name>
    <dbReference type="NCBI Taxonomy" id="299642"/>
    <lineage>
        <taxon>Eukaryota</taxon>
        <taxon>Metazoa</taxon>
        <taxon>Ecdysozoa</taxon>
        <taxon>Arthropoda</taxon>
        <taxon>Chelicerata</taxon>
        <taxon>Arachnida</taxon>
        <taxon>Araneae</taxon>
        <taxon>Araneomorphae</taxon>
        <taxon>Entelegynae</taxon>
        <taxon>Araneoidea</taxon>
        <taxon>Nephilidae</taxon>
        <taxon>Nephila</taxon>
    </lineage>
</organism>
<dbReference type="AlphaFoldDB" id="A0A8X6Q8Z0"/>
<feature type="domain" description="EGF-like" evidence="1">
    <location>
        <begin position="62"/>
        <end position="73"/>
    </location>
</feature>
<dbReference type="EMBL" id="BMAW01077494">
    <property type="protein sequence ID" value="GFU06623.1"/>
    <property type="molecule type" value="Genomic_DNA"/>
</dbReference>
<dbReference type="Proteomes" id="UP000887013">
    <property type="component" value="Unassembled WGS sequence"/>
</dbReference>
<evidence type="ECO:0000259" key="1">
    <source>
        <dbReference type="PROSITE" id="PS00022"/>
    </source>
</evidence>
<dbReference type="InterPro" id="IPR000742">
    <property type="entry name" value="EGF"/>
</dbReference>
<evidence type="ECO:0000313" key="3">
    <source>
        <dbReference type="EMBL" id="GFU06623.1"/>
    </source>
</evidence>
<dbReference type="EMBL" id="BMAW01055341">
    <property type="protein sequence ID" value="GFT00387.1"/>
    <property type="molecule type" value="Genomic_DNA"/>
</dbReference>
<evidence type="ECO:0000313" key="2">
    <source>
        <dbReference type="EMBL" id="GFT00387.1"/>
    </source>
</evidence>
<dbReference type="Gene3D" id="2.10.25.10">
    <property type="entry name" value="Laminin"/>
    <property type="match status" value="1"/>
</dbReference>
<reference evidence="3" key="1">
    <citation type="submission" date="2020-08" db="EMBL/GenBank/DDBJ databases">
        <title>Multicomponent nature underlies the extraordinary mechanical properties of spider dragline silk.</title>
        <authorList>
            <person name="Kono N."/>
            <person name="Nakamura H."/>
            <person name="Mori M."/>
            <person name="Yoshida Y."/>
            <person name="Ohtoshi R."/>
            <person name="Malay A.D."/>
            <person name="Moran D.A.P."/>
            <person name="Tomita M."/>
            <person name="Numata K."/>
            <person name="Arakawa K."/>
        </authorList>
    </citation>
    <scope>NUCLEOTIDE SEQUENCE</scope>
</reference>
<feature type="non-terminal residue" evidence="3">
    <location>
        <position position="113"/>
    </location>
</feature>
<accession>A0A8X6Q8Z0</accession>
<keyword evidence="4" id="KW-1185">Reference proteome</keyword>
<protein>
    <submittedName>
        <fullName evidence="3">EGF-like domain-containing protein</fullName>
    </submittedName>
</protein>
<name>A0A8X6Q8Z0_NEPPI</name>
<dbReference type="OrthoDB" id="6437250at2759"/>
<comment type="caution">
    <text evidence="3">The sequence shown here is derived from an EMBL/GenBank/DDBJ whole genome shotgun (WGS) entry which is preliminary data.</text>
</comment>
<evidence type="ECO:0000313" key="4">
    <source>
        <dbReference type="Proteomes" id="UP000887013"/>
    </source>
</evidence>
<proteinExistence type="predicted"/>
<sequence length="113" mass="12794">MLFPPECKCGARGTCEFRHGRKTCICEKKYAERDGRCTETCMDNADCYNEGRCLDYNGGKFCNCFWGLSGDRCEIIDDCVTGKYKDCREDRGTCRYDSTDKTAVCVCPEGKVL</sequence>